<dbReference type="SMART" id="SM00710">
    <property type="entry name" value="PbH1"/>
    <property type="match status" value="4"/>
</dbReference>
<dbReference type="SUPFAM" id="SSF51126">
    <property type="entry name" value="Pectin lyase-like"/>
    <property type="match status" value="1"/>
</dbReference>
<feature type="chain" id="PRO_5046897594" evidence="1">
    <location>
        <begin position="20"/>
        <end position="390"/>
    </location>
</feature>
<dbReference type="InterPro" id="IPR006626">
    <property type="entry name" value="PbH1"/>
</dbReference>
<dbReference type="InterPro" id="IPR012334">
    <property type="entry name" value="Pectin_lyas_fold"/>
</dbReference>
<gene>
    <name evidence="2" type="ORF">J7I43_04935</name>
</gene>
<proteinExistence type="predicted"/>
<comment type="caution">
    <text evidence="2">The sequence shown here is derived from an EMBL/GenBank/DDBJ whole genome shotgun (WGS) entry which is preliminary data.</text>
</comment>
<keyword evidence="3" id="KW-1185">Reference proteome</keyword>
<evidence type="ECO:0000313" key="2">
    <source>
        <dbReference type="EMBL" id="MBO9151540.1"/>
    </source>
</evidence>
<protein>
    <submittedName>
        <fullName evidence="2">Uncharacterized protein</fullName>
    </submittedName>
</protein>
<organism evidence="2 3">
    <name type="scientific">Chitinophaga chungangae</name>
    <dbReference type="NCBI Taxonomy" id="2821488"/>
    <lineage>
        <taxon>Bacteria</taxon>
        <taxon>Pseudomonadati</taxon>
        <taxon>Bacteroidota</taxon>
        <taxon>Chitinophagia</taxon>
        <taxon>Chitinophagales</taxon>
        <taxon>Chitinophagaceae</taxon>
        <taxon>Chitinophaga</taxon>
    </lineage>
</organism>
<keyword evidence="1" id="KW-0732">Signal</keyword>
<dbReference type="InterPro" id="IPR011050">
    <property type="entry name" value="Pectin_lyase_fold/virulence"/>
</dbReference>
<dbReference type="Pfam" id="PF14592">
    <property type="entry name" value="Chondroitinas_B"/>
    <property type="match status" value="1"/>
</dbReference>
<dbReference type="RefSeq" id="WP_209143838.1">
    <property type="nucleotide sequence ID" value="NZ_JAGHKP010000001.1"/>
</dbReference>
<evidence type="ECO:0000256" key="1">
    <source>
        <dbReference type="SAM" id="SignalP"/>
    </source>
</evidence>
<evidence type="ECO:0000313" key="3">
    <source>
        <dbReference type="Proteomes" id="UP000679126"/>
    </source>
</evidence>
<dbReference type="InterPro" id="IPR039513">
    <property type="entry name" value="PL-6"/>
</dbReference>
<dbReference type="Gene3D" id="2.160.20.10">
    <property type="entry name" value="Single-stranded right-handed beta-helix, Pectin lyase-like"/>
    <property type="match status" value="1"/>
</dbReference>
<sequence>MKHLIFSALLLLGAANAFCKSYLVHNEKELTDILPSLKAGDKVRIANGTYTPWSVTIGTAATASQPLTIEAETKGKVIFKGDAGRTSFKITGSYIVLRGLTFEDCNLVKVEKRSGLLVEMNNSQHCRMTECTFRRVTAKSQYMPLVTVSGNGEHNRVDHCTFSHNADNMDVTVKVTKDNTPQHTLIDNNLFENKNPVSWKNGNGGECVQIGQDPILLGTVSATAIVRENRFIRCNGEPEVISNKSSNNQYIKNQLENCIGEIVMRGGHDCVVDSNTIKGGSSGIRVNGTGHRITHNRISDVKTGIRLMYGMTKSKTETGFYVAAGNCVIANNRLENTTTGIFIGDSKNADWTGKFDTVRYPSRVMQDVAPYDNTLEGNVFVHAGSEVVKQ</sequence>
<dbReference type="Proteomes" id="UP000679126">
    <property type="component" value="Unassembled WGS sequence"/>
</dbReference>
<feature type="signal peptide" evidence="1">
    <location>
        <begin position="1"/>
        <end position="19"/>
    </location>
</feature>
<reference evidence="3" key="1">
    <citation type="submission" date="2021-03" db="EMBL/GenBank/DDBJ databases">
        <title>Assistant Professor.</title>
        <authorList>
            <person name="Huq M.A."/>
        </authorList>
    </citation>
    <scope>NUCLEOTIDE SEQUENCE [LARGE SCALE GENOMIC DNA]</scope>
    <source>
        <strain evidence="3">MAH-28</strain>
    </source>
</reference>
<name>A0ABS3YAN1_9BACT</name>
<accession>A0ABS3YAN1</accession>
<dbReference type="EMBL" id="JAGHKP010000001">
    <property type="protein sequence ID" value="MBO9151540.1"/>
    <property type="molecule type" value="Genomic_DNA"/>
</dbReference>